<organism evidence="2 3">
    <name type="scientific">Naumannella halotolerans</name>
    <dbReference type="NCBI Taxonomy" id="993414"/>
    <lineage>
        <taxon>Bacteria</taxon>
        <taxon>Bacillati</taxon>
        <taxon>Actinomycetota</taxon>
        <taxon>Actinomycetes</taxon>
        <taxon>Propionibacteriales</taxon>
        <taxon>Propionibacteriaceae</taxon>
        <taxon>Naumannella</taxon>
    </lineage>
</organism>
<evidence type="ECO:0000313" key="2">
    <source>
        <dbReference type="EMBL" id="TDT33857.1"/>
    </source>
</evidence>
<dbReference type="AlphaFoldDB" id="A0A4R7JB35"/>
<feature type="compositionally biased region" description="Basic and acidic residues" evidence="1">
    <location>
        <begin position="217"/>
        <end position="230"/>
    </location>
</feature>
<reference evidence="2 3" key="1">
    <citation type="submission" date="2019-03" db="EMBL/GenBank/DDBJ databases">
        <title>Genomic Encyclopedia of Archaeal and Bacterial Type Strains, Phase II (KMG-II): from individual species to whole genera.</title>
        <authorList>
            <person name="Goeker M."/>
        </authorList>
    </citation>
    <scope>NUCLEOTIDE SEQUENCE [LARGE SCALE GENOMIC DNA]</scope>
    <source>
        <strain evidence="2 3">DSM 24323</strain>
    </source>
</reference>
<comment type="caution">
    <text evidence="2">The sequence shown here is derived from an EMBL/GenBank/DDBJ whole genome shotgun (WGS) entry which is preliminary data.</text>
</comment>
<proteinExistence type="predicted"/>
<dbReference type="EMBL" id="SOAW01000001">
    <property type="protein sequence ID" value="TDT33857.1"/>
    <property type="molecule type" value="Genomic_DNA"/>
</dbReference>
<sequence length="242" mass="26292">MFDTGRVSDPQKMSALESLRTGLRSAGSETIRNRTVHSQLRPLFPQGLTAGVHTLDGPLTVGLGLLSGSDWAGVVGFPDLGAEAIVEWGIEPQKLVLIPEVGAAWVEVVAELAEVTETILTCAPPPVTDAIAGRLLSRLRHRNTAMIVCGGWPRPQSRIRARIEGWGGLGQGHGYLTHQRLRIEVTERHHTRQHRIIRGHEPFTELSLAVVPDESRADEAAGHEAFEHDSSGIGELDQPWAS</sequence>
<feature type="region of interest" description="Disordered" evidence="1">
    <location>
        <begin position="217"/>
        <end position="242"/>
    </location>
</feature>
<protein>
    <recommendedName>
        <fullName evidence="4">Protein ImuA</fullName>
    </recommendedName>
</protein>
<evidence type="ECO:0000313" key="3">
    <source>
        <dbReference type="Proteomes" id="UP000295371"/>
    </source>
</evidence>
<evidence type="ECO:0008006" key="4">
    <source>
        <dbReference type="Google" id="ProtNLM"/>
    </source>
</evidence>
<gene>
    <name evidence="2" type="ORF">CLV29_1492</name>
</gene>
<evidence type="ECO:0000256" key="1">
    <source>
        <dbReference type="SAM" id="MobiDB-lite"/>
    </source>
</evidence>
<name>A0A4R7JB35_9ACTN</name>
<keyword evidence="3" id="KW-1185">Reference proteome</keyword>
<dbReference type="Proteomes" id="UP000295371">
    <property type="component" value="Unassembled WGS sequence"/>
</dbReference>
<accession>A0A4R7JB35</accession>